<keyword evidence="2" id="KW-0808">Transferase</keyword>
<dbReference type="NCBIfam" id="TIGR00553">
    <property type="entry name" value="pabB"/>
    <property type="match status" value="1"/>
</dbReference>
<gene>
    <name evidence="2" type="ORF">GS660_11970</name>
</gene>
<dbReference type="EMBL" id="WWNR01000007">
    <property type="protein sequence ID" value="MZQ89808.1"/>
    <property type="molecule type" value="Genomic_DNA"/>
</dbReference>
<dbReference type="PANTHER" id="PTHR11236">
    <property type="entry name" value="AMINOBENZOATE/ANTHRANILATE SYNTHASE"/>
    <property type="match status" value="1"/>
</dbReference>
<dbReference type="AlphaFoldDB" id="A0A6L8VHA9"/>
<evidence type="ECO:0000313" key="2">
    <source>
        <dbReference type="EMBL" id="MZQ89808.1"/>
    </source>
</evidence>
<protein>
    <submittedName>
        <fullName evidence="2">Aminodeoxychorismate synthase component I</fullName>
        <ecNumber evidence="2">2.6.1.85</ecNumber>
    </submittedName>
</protein>
<dbReference type="InterPro" id="IPR015890">
    <property type="entry name" value="Chorismate_C"/>
</dbReference>
<dbReference type="InterPro" id="IPR019999">
    <property type="entry name" value="Anth_synth_I-like"/>
</dbReference>
<dbReference type="InterPro" id="IPR005802">
    <property type="entry name" value="ADC_synth_comp_1"/>
</dbReference>
<dbReference type="OrthoDB" id="9803598at2"/>
<dbReference type="EC" id="2.6.1.85" evidence="2"/>
<dbReference type="GO" id="GO:0009396">
    <property type="term" value="P:folic acid-containing compound biosynthetic process"/>
    <property type="evidence" value="ECO:0007669"/>
    <property type="project" value="InterPro"/>
</dbReference>
<dbReference type="Proteomes" id="UP000477083">
    <property type="component" value="Unassembled WGS sequence"/>
</dbReference>
<comment type="caution">
    <text evidence="2">The sequence shown here is derived from an EMBL/GenBank/DDBJ whole genome shotgun (WGS) entry which is preliminary data.</text>
</comment>
<dbReference type="Pfam" id="PF00425">
    <property type="entry name" value="Chorismate_bind"/>
    <property type="match status" value="1"/>
</dbReference>
<dbReference type="GO" id="GO:0046820">
    <property type="term" value="F:4-amino-4-deoxychorismate synthase activity"/>
    <property type="evidence" value="ECO:0007669"/>
    <property type="project" value="UniProtKB-EC"/>
</dbReference>
<keyword evidence="3" id="KW-1185">Reference proteome</keyword>
<keyword evidence="2" id="KW-0032">Aminotransferase</keyword>
<accession>A0A6L8VHA9</accession>
<organism evidence="2 3">
    <name type="scientific">Frigidibacter albus</name>
    <dbReference type="NCBI Taxonomy" id="1465486"/>
    <lineage>
        <taxon>Bacteria</taxon>
        <taxon>Pseudomonadati</taxon>
        <taxon>Pseudomonadota</taxon>
        <taxon>Alphaproteobacteria</taxon>
        <taxon>Rhodobacterales</taxon>
        <taxon>Paracoccaceae</taxon>
        <taxon>Frigidibacter</taxon>
    </lineage>
</organism>
<proteinExistence type="predicted"/>
<dbReference type="RefSeq" id="WP_161346778.1">
    <property type="nucleotide sequence ID" value="NZ_BMGW01000007.1"/>
</dbReference>
<dbReference type="GO" id="GO:0000162">
    <property type="term" value="P:L-tryptophan biosynthetic process"/>
    <property type="evidence" value="ECO:0007669"/>
    <property type="project" value="TreeGrafter"/>
</dbReference>
<dbReference type="SUPFAM" id="SSF56322">
    <property type="entry name" value="ADC synthase"/>
    <property type="match status" value="1"/>
</dbReference>
<feature type="domain" description="Chorismate-utilising enzyme C-terminal" evidence="1">
    <location>
        <begin position="110"/>
        <end position="365"/>
    </location>
</feature>
<dbReference type="PRINTS" id="PR00095">
    <property type="entry name" value="ANTSNTHASEI"/>
</dbReference>
<dbReference type="NCBIfam" id="NF005698">
    <property type="entry name" value="PRK07508.1"/>
    <property type="match status" value="1"/>
</dbReference>
<reference evidence="2 3" key="1">
    <citation type="submission" date="2020-01" db="EMBL/GenBank/DDBJ databases">
        <title>Frigidibacter albus SP32T (=CGMCC 1.13995T).</title>
        <authorList>
            <person name="Liao X."/>
        </authorList>
    </citation>
    <scope>NUCLEOTIDE SEQUENCE [LARGE SCALE GENOMIC DNA]</scope>
    <source>
        <strain evidence="2 3">SP32</strain>
    </source>
</reference>
<dbReference type="Gene3D" id="3.60.120.10">
    <property type="entry name" value="Anthranilate synthase"/>
    <property type="match status" value="1"/>
</dbReference>
<dbReference type="PANTHER" id="PTHR11236:SF50">
    <property type="entry name" value="AMINODEOXYCHORISMATE SYNTHASE COMPONENT 1"/>
    <property type="match status" value="1"/>
</dbReference>
<evidence type="ECO:0000313" key="3">
    <source>
        <dbReference type="Proteomes" id="UP000477083"/>
    </source>
</evidence>
<dbReference type="InterPro" id="IPR005801">
    <property type="entry name" value="ADC_synthase"/>
</dbReference>
<sequence length="373" mass="38558">MILLQNGPGGRPALFDAPSALIRAGSAAEVAPALQQAEAALAAGHWVAGMLAYEAGFALEPALAGLQSPGGPLVHLGVYDAPRDATGTLARAEAEASDARLTAPLPTLSRADHAEAIARALELIRAGDCYQVNLTFPLAAEAQGTPLGLYAALSRVQPVGHGAVVALPEAPALVSLSPESFFATDAAGGITVRPMKGTRPRHPDPAQDAALAAELRSAVKDRAENLMIVDLMRNDLSRICRVGSVRVPQLFEVESFATVHQMVSEVRGQLLPGTGLAGILRAIFPCGSITGAPKIRAMRIIHDLEPAPRGAYCGAIGWAGPDGASAFNVAIRTLVLHPGGAVTLNVGGGVVADSTADGEWEEALWKARFARLT</sequence>
<name>A0A6L8VHA9_9RHOB</name>
<evidence type="ECO:0000259" key="1">
    <source>
        <dbReference type="Pfam" id="PF00425"/>
    </source>
</evidence>